<dbReference type="Gene3D" id="3.90.1300.10">
    <property type="entry name" value="Amidase signature (AS) domain"/>
    <property type="match status" value="1"/>
</dbReference>
<organism evidence="2 3">
    <name type="scientific">Sulfuricurvum kujiense (strain ATCC BAA-921 / DSM 16994 / JCM 11577 / YK-1)</name>
    <dbReference type="NCBI Taxonomy" id="709032"/>
    <lineage>
        <taxon>Bacteria</taxon>
        <taxon>Pseudomonadati</taxon>
        <taxon>Campylobacterota</taxon>
        <taxon>Epsilonproteobacteria</taxon>
        <taxon>Campylobacterales</taxon>
        <taxon>Sulfurimonadaceae</taxon>
        <taxon>Sulfuricurvum</taxon>
    </lineage>
</organism>
<dbReference type="KEGG" id="sku:Sulku_0161"/>
<dbReference type="HOGENOM" id="CLU_009600_0_0_7"/>
<dbReference type="RefSeq" id="WP_013459025.1">
    <property type="nucleotide sequence ID" value="NC_014762.1"/>
</dbReference>
<dbReference type="GO" id="GO:0003824">
    <property type="term" value="F:catalytic activity"/>
    <property type="evidence" value="ECO:0007669"/>
    <property type="project" value="InterPro"/>
</dbReference>
<dbReference type="Proteomes" id="UP000008721">
    <property type="component" value="Chromosome"/>
</dbReference>
<accession>E4TXD1</accession>
<dbReference type="EMBL" id="CP002355">
    <property type="protein sequence ID" value="ADR32828.1"/>
    <property type="molecule type" value="Genomic_DNA"/>
</dbReference>
<sequence length="449" mass="50138">MRLSDCTATELLERLKTNSTTPKEIAQSCIERIRAIDPMVNAWEYFDEAAIEAQLAKIGTYNRDDYPLYGIPVGVKDIYNTFDMPTQMGSPLWSDFTPGNDARMIHYLRRSGAVMLGKTVTAEFAVHYQDKTRNPHDLSRSPGTSSSGSAVAVATGMVPVALGSQTAGSISRPASYCGIYGFKPTFGVLPRIGVLKTTDSLDTLGFFARSVSDLALMFEASRVHGENYEFVHQYIDNYVSVPDKVYRIGIIKHPKWDLASESAKNAFEAWCARLKSPCLQVQTVTLPQFCDTIHATHQTIYDKSLAYYFKEEYAKHTLMSPIFYDIIQDGLRITKEEYQDALEKQSRETREFDAWMDSYDILITLATADEAPIGLTTSDIPDANLIWTYLGLPIATLPVLKGENHLPIGVSAVSRKYNDKLLLDFLQYLALLGILPMVSPITPNSKSKE</sequence>
<dbReference type="InterPro" id="IPR023631">
    <property type="entry name" value="Amidase_dom"/>
</dbReference>
<dbReference type="AlphaFoldDB" id="E4TXD1"/>
<evidence type="ECO:0000313" key="2">
    <source>
        <dbReference type="EMBL" id="ADR32828.1"/>
    </source>
</evidence>
<gene>
    <name evidence="2" type="ordered locus">Sulku_0161</name>
</gene>
<reference evidence="2 3" key="1">
    <citation type="journal article" date="2012" name="Stand. Genomic Sci.">
        <title>Complete genome sequence of the sulfur compounds oxidizing chemolithoautotroph Sulfuricurvum kujiense type strain (YK-1(T)).</title>
        <authorList>
            <person name="Han C."/>
            <person name="Kotsyurbenko O."/>
            <person name="Chertkov O."/>
            <person name="Held B."/>
            <person name="Lapidus A."/>
            <person name="Nolan M."/>
            <person name="Lucas S."/>
            <person name="Hammon N."/>
            <person name="Deshpande S."/>
            <person name="Cheng J.F."/>
            <person name="Tapia R."/>
            <person name="Goodwin L.A."/>
            <person name="Pitluck S."/>
            <person name="Liolios K."/>
            <person name="Pagani I."/>
            <person name="Ivanova N."/>
            <person name="Mavromatis K."/>
            <person name="Mikhailova N."/>
            <person name="Pati A."/>
            <person name="Chen A."/>
            <person name="Palaniappan K."/>
            <person name="Land M."/>
            <person name="Hauser L."/>
            <person name="Chang Y.J."/>
            <person name="Jeffries C.D."/>
            <person name="Brambilla E.M."/>
            <person name="Rohde M."/>
            <person name="Spring S."/>
            <person name="Sikorski J."/>
            <person name="Goker M."/>
            <person name="Woyke T."/>
            <person name="Bristow J."/>
            <person name="Eisen J.A."/>
            <person name="Markowitz V."/>
            <person name="Hugenholtz P."/>
            <person name="Kyrpides N.C."/>
            <person name="Klenk H.P."/>
            <person name="Detter J.C."/>
        </authorList>
    </citation>
    <scope>NUCLEOTIDE SEQUENCE [LARGE SCALE GENOMIC DNA]</scope>
    <source>
        <strain evidence="3">ATCC BAA-921 / DSM 16994 / JCM 11577 / YK-1</strain>
    </source>
</reference>
<dbReference type="STRING" id="709032.Sulku_0161"/>
<evidence type="ECO:0000259" key="1">
    <source>
        <dbReference type="Pfam" id="PF01425"/>
    </source>
</evidence>
<proteinExistence type="predicted"/>
<evidence type="ECO:0000313" key="3">
    <source>
        <dbReference type="Proteomes" id="UP000008721"/>
    </source>
</evidence>
<dbReference type="InterPro" id="IPR000120">
    <property type="entry name" value="Amidase"/>
</dbReference>
<keyword evidence="3" id="KW-1185">Reference proteome</keyword>
<feature type="domain" description="Amidase" evidence="1">
    <location>
        <begin position="24"/>
        <end position="423"/>
    </location>
</feature>
<name>E4TXD1_SULKY</name>
<dbReference type="eggNOG" id="COG0154">
    <property type="taxonomic scope" value="Bacteria"/>
</dbReference>
<dbReference type="PANTHER" id="PTHR11895:SF151">
    <property type="entry name" value="GLUTAMYL-TRNA(GLN) AMIDOTRANSFERASE SUBUNIT A"/>
    <property type="match status" value="1"/>
</dbReference>
<dbReference type="PANTHER" id="PTHR11895">
    <property type="entry name" value="TRANSAMIDASE"/>
    <property type="match status" value="1"/>
</dbReference>
<protein>
    <submittedName>
        <fullName evidence="2">Amidase</fullName>
    </submittedName>
</protein>
<dbReference type="InterPro" id="IPR036928">
    <property type="entry name" value="AS_sf"/>
</dbReference>
<dbReference type="SUPFAM" id="SSF75304">
    <property type="entry name" value="Amidase signature (AS) enzymes"/>
    <property type="match status" value="1"/>
</dbReference>
<dbReference type="OrthoDB" id="9811471at2"/>
<dbReference type="Pfam" id="PF01425">
    <property type="entry name" value="Amidase"/>
    <property type="match status" value="1"/>
</dbReference>